<dbReference type="RefSeq" id="WP_118328004.1">
    <property type="nucleotide sequence ID" value="NZ_QRMN01000082.1"/>
</dbReference>
<accession>A0A415DBI4</accession>
<name>A0A415DBI4_PHOVU</name>
<dbReference type="Proteomes" id="UP000283958">
    <property type="component" value="Unassembled WGS sequence"/>
</dbReference>
<evidence type="ECO:0000313" key="2">
    <source>
        <dbReference type="Proteomes" id="UP000283958"/>
    </source>
</evidence>
<evidence type="ECO:0000313" key="1">
    <source>
        <dbReference type="EMBL" id="RHJ69675.1"/>
    </source>
</evidence>
<dbReference type="AlphaFoldDB" id="A0A415DBI4"/>
<proteinExistence type="predicted"/>
<protein>
    <submittedName>
        <fullName evidence="1">MarR family transcriptional regulator</fullName>
    </submittedName>
</protein>
<gene>
    <name evidence="1" type="ORF">DW105_20800</name>
</gene>
<sequence length="195" mass="22384">MGKIKWSDRMIAALCELYPVETTAYTAKVVGMSETAVKNKAKELGIVKIAKPLWMERAAHISSHFHTDSFSEMARELRISKTSVSRIADRLGLKRSPTERYDITSRVRSDMIHRERRRVIFGLDPITRMKVVSNRARVRLRSLLKRKGYTVGSERNTLYYAEGIKRSERQEKRGMKLGLQFLPIPASIMTVSTII</sequence>
<comment type="caution">
    <text evidence="1">The sequence shown here is derived from an EMBL/GenBank/DDBJ whole genome shotgun (WGS) entry which is preliminary data.</text>
</comment>
<dbReference type="EMBL" id="QRMN01000082">
    <property type="protein sequence ID" value="RHJ69675.1"/>
    <property type="molecule type" value="Genomic_DNA"/>
</dbReference>
<reference evidence="1 2" key="1">
    <citation type="submission" date="2018-08" db="EMBL/GenBank/DDBJ databases">
        <title>A genome reference for cultivated species of the human gut microbiota.</title>
        <authorList>
            <person name="Zou Y."/>
            <person name="Xue W."/>
            <person name="Luo G."/>
        </authorList>
    </citation>
    <scope>NUCLEOTIDE SEQUENCE [LARGE SCALE GENOMIC DNA]</scope>
    <source>
        <strain evidence="1 2">AM09-18</strain>
    </source>
</reference>
<organism evidence="1 2">
    <name type="scientific">Phocaeicola vulgatus</name>
    <name type="common">Bacteroides vulgatus</name>
    <dbReference type="NCBI Taxonomy" id="821"/>
    <lineage>
        <taxon>Bacteria</taxon>
        <taxon>Pseudomonadati</taxon>
        <taxon>Bacteroidota</taxon>
        <taxon>Bacteroidia</taxon>
        <taxon>Bacteroidales</taxon>
        <taxon>Bacteroidaceae</taxon>
        <taxon>Phocaeicola</taxon>
    </lineage>
</organism>